<evidence type="ECO:0000256" key="3">
    <source>
        <dbReference type="ARBA" id="ARBA00022833"/>
    </source>
</evidence>
<keyword evidence="4" id="KW-0805">Transcription regulation</keyword>
<evidence type="ECO:0000259" key="9">
    <source>
        <dbReference type="PROSITE" id="PS50048"/>
    </source>
</evidence>
<proteinExistence type="predicted"/>
<gene>
    <name evidence="10" type="ORF">H2200_000931</name>
</gene>
<evidence type="ECO:0000256" key="1">
    <source>
        <dbReference type="ARBA" id="ARBA00004123"/>
    </source>
</evidence>
<dbReference type="InterPro" id="IPR051615">
    <property type="entry name" value="Transcr_Regulatory_Elem"/>
</dbReference>
<feature type="compositionally biased region" description="Polar residues" evidence="8">
    <location>
        <begin position="209"/>
        <end position="218"/>
    </location>
</feature>
<dbReference type="PANTHER" id="PTHR31313">
    <property type="entry name" value="TY1 ENHANCER ACTIVATOR"/>
    <property type="match status" value="1"/>
</dbReference>
<keyword evidence="3" id="KW-0862">Zinc</keyword>
<keyword evidence="2" id="KW-0479">Metal-binding</keyword>
<reference evidence="10" key="1">
    <citation type="submission" date="2022-10" db="EMBL/GenBank/DDBJ databases">
        <title>Culturing micro-colonial fungi from biological soil crusts in the Mojave desert and describing Neophaeococcomyces mojavensis, and introducing the new genera and species Taxawa tesnikishii.</title>
        <authorList>
            <person name="Kurbessoian T."/>
            <person name="Stajich J.E."/>
        </authorList>
    </citation>
    <scope>NUCLEOTIDE SEQUENCE</scope>
    <source>
        <strain evidence="10">TK_41</strain>
    </source>
</reference>
<dbReference type="Proteomes" id="UP001172673">
    <property type="component" value="Unassembled WGS sequence"/>
</dbReference>
<dbReference type="PROSITE" id="PS50048">
    <property type="entry name" value="ZN2_CY6_FUNGAL_2"/>
    <property type="match status" value="1"/>
</dbReference>
<dbReference type="CDD" id="cd00067">
    <property type="entry name" value="GAL4"/>
    <property type="match status" value="1"/>
</dbReference>
<evidence type="ECO:0000256" key="8">
    <source>
        <dbReference type="SAM" id="MobiDB-lite"/>
    </source>
</evidence>
<evidence type="ECO:0000256" key="4">
    <source>
        <dbReference type="ARBA" id="ARBA00023015"/>
    </source>
</evidence>
<organism evidence="10 11">
    <name type="scientific">Cladophialophora chaetospira</name>
    <dbReference type="NCBI Taxonomy" id="386627"/>
    <lineage>
        <taxon>Eukaryota</taxon>
        <taxon>Fungi</taxon>
        <taxon>Dikarya</taxon>
        <taxon>Ascomycota</taxon>
        <taxon>Pezizomycotina</taxon>
        <taxon>Eurotiomycetes</taxon>
        <taxon>Chaetothyriomycetidae</taxon>
        <taxon>Chaetothyriales</taxon>
        <taxon>Herpotrichiellaceae</taxon>
        <taxon>Cladophialophora</taxon>
    </lineage>
</organism>
<dbReference type="PANTHER" id="PTHR31313:SF81">
    <property type="entry name" value="TY1 ENHANCER ACTIVATOR"/>
    <property type="match status" value="1"/>
</dbReference>
<dbReference type="GO" id="GO:0003677">
    <property type="term" value="F:DNA binding"/>
    <property type="evidence" value="ECO:0007669"/>
    <property type="project" value="UniProtKB-KW"/>
</dbReference>
<accession>A0AA38XPE0</accession>
<keyword evidence="11" id="KW-1185">Reference proteome</keyword>
<feature type="domain" description="Zn(2)-C6 fungal-type" evidence="9">
    <location>
        <begin position="63"/>
        <end position="92"/>
    </location>
</feature>
<dbReference type="GO" id="GO:0005634">
    <property type="term" value="C:nucleus"/>
    <property type="evidence" value="ECO:0007669"/>
    <property type="project" value="UniProtKB-SubCell"/>
</dbReference>
<dbReference type="InterPro" id="IPR001138">
    <property type="entry name" value="Zn2Cys6_DnaBD"/>
</dbReference>
<dbReference type="SMART" id="SM00066">
    <property type="entry name" value="GAL4"/>
    <property type="match status" value="1"/>
</dbReference>
<evidence type="ECO:0000256" key="5">
    <source>
        <dbReference type="ARBA" id="ARBA00023125"/>
    </source>
</evidence>
<comment type="subcellular location">
    <subcellularLocation>
        <location evidence="1">Nucleus</location>
    </subcellularLocation>
</comment>
<dbReference type="AlphaFoldDB" id="A0AA38XPE0"/>
<comment type="caution">
    <text evidence="10">The sequence shown here is derived from an EMBL/GenBank/DDBJ whole genome shotgun (WGS) entry which is preliminary data.</text>
</comment>
<feature type="region of interest" description="Disordered" evidence="8">
    <location>
        <begin position="206"/>
        <end position="228"/>
    </location>
</feature>
<keyword evidence="7" id="KW-0539">Nucleus</keyword>
<keyword evidence="5" id="KW-0238">DNA-binding</keyword>
<protein>
    <recommendedName>
        <fullName evidence="9">Zn(2)-C6 fungal-type domain-containing protein</fullName>
    </recommendedName>
</protein>
<name>A0AA38XPE0_9EURO</name>
<evidence type="ECO:0000256" key="2">
    <source>
        <dbReference type="ARBA" id="ARBA00022723"/>
    </source>
</evidence>
<dbReference type="InterPro" id="IPR036864">
    <property type="entry name" value="Zn2-C6_fun-type_DNA-bd_sf"/>
</dbReference>
<keyword evidence="6" id="KW-0804">Transcription</keyword>
<dbReference type="EMBL" id="JAPDRK010000001">
    <property type="protein sequence ID" value="KAJ9617210.1"/>
    <property type="molecule type" value="Genomic_DNA"/>
</dbReference>
<dbReference type="GO" id="GO:0000981">
    <property type="term" value="F:DNA-binding transcription factor activity, RNA polymerase II-specific"/>
    <property type="evidence" value="ECO:0007669"/>
    <property type="project" value="InterPro"/>
</dbReference>
<sequence>MTTISSPSSFLFPHHATSFAAPENAGLPRPILPRPLKISGGPVPVSSTADRQKKRQRTNVTVACDSCKHARAKCDGQNPCERCGKRSHSCTYDHGNDRRSNRGTNEEVVAALSDRLRQYQKLVLTLRSSSTGDAGLTLQQLRSPSNDVASFIDGVTPASEDVAFAAAVGLLNETKTESLAYMGMEETTVLVDWVKQDLETTLADAPSLSKETSLDSQESNGSGGFSSSSNVLVVKRLHA</sequence>
<dbReference type="Gene3D" id="4.10.240.10">
    <property type="entry name" value="Zn(2)-C6 fungal-type DNA-binding domain"/>
    <property type="match status" value="1"/>
</dbReference>
<dbReference type="PROSITE" id="PS00463">
    <property type="entry name" value="ZN2_CY6_FUNGAL_1"/>
    <property type="match status" value="1"/>
</dbReference>
<dbReference type="SUPFAM" id="SSF57701">
    <property type="entry name" value="Zn2/Cys6 DNA-binding domain"/>
    <property type="match status" value="1"/>
</dbReference>
<evidence type="ECO:0000313" key="10">
    <source>
        <dbReference type="EMBL" id="KAJ9617210.1"/>
    </source>
</evidence>
<dbReference type="GO" id="GO:0008270">
    <property type="term" value="F:zinc ion binding"/>
    <property type="evidence" value="ECO:0007669"/>
    <property type="project" value="InterPro"/>
</dbReference>
<evidence type="ECO:0000256" key="7">
    <source>
        <dbReference type="ARBA" id="ARBA00023242"/>
    </source>
</evidence>
<evidence type="ECO:0000313" key="11">
    <source>
        <dbReference type="Proteomes" id="UP001172673"/>
    </source>
</evidence>
<dbReference type="Pfam" id="PF00172">
    <property type="entry name" value="Zn_clus"/>
    <property type="match status" value="1"/>
</dbReference>
<evidence type="ECO:0000256" key="6">
    <source>
        <dbReference type="ARBA" id="ARBA00023163"/>
    </source>
</evidence>